<evidence type="ECO:0000313" key="2">
    <source>
        <dbReference type="EMBL" id="MBB3047767.1"/>
    </source>
</evidence>
<accession>A0A7W4W5E1</accession>
<comment type="caution">
    <text evidence="2">The sequence shown here is derived from an EMBL/GenBank/DDBJ whole genome shotgun (WGS) entry which is preliminary data.</text>
</comment>
<reference evidence="2 3" key="1">
    <citation type="submission" date="2020-08" db="EMBL/GenBank/DDBJ databases">
        <title>Genomic Encyclopedia of Type Strains, Phase III (KMG-III): the genomes of soil and plant-associated and newly described type strains.</title>
        <authorList>
            <person name="Whitman W."/>
        </authorList>
    </citation>
    <scope>NUCLEOTIDE SEQUENCE [LARGE SCALE GENOMIC DNA]</scope>
    <source>
        <strain evidence="2 3">CECT 8654</strain>
    </source>
</reference>
<feature type="region of interest" description="Disordered" evidence="1">
    <location>
        <begin position="1"/>
        <end position="38"/>
    </location>
</feature>
<evidence type="ECO:0008006" key="4">
    <source>
        <dbReference type="Google" id="ProtNLM"/>
    </source>
</evidence>
<gene>
    <name evidence="2" type="ORF">FHR99_002033</name>
</gene>
<feature type="region of interest" description="Disordered" evidence="1">
    <location>
        <begin position="190"/>
        <end position="213"/>
    </location>
</feature>
<dbReference type="Proteomes" id="UP000537130">
    <property type="component" value="Unassembled WGS sequence"/>
</dbReference>
<feature type="compositionally biased region" description="Polar residues" evidence="1">
    <location>
        <begin position="1"/>
        <end position="10"/>
    </location>
</feature>
<proteinExistence type="predicted"/>
<evidence type="ECO:0000256" key="1">
    <source>
        <dbReference type="SAM" id="MobiDB-lite"/>
    </source>
</evidence>
<dbReference type="InterPro" id="IPR009731">
    <property type="entry name" value="P-like"/>
</dbReference>
<feature type="compositionally biased region" description="Low complexity" evidence="1">
    <location>
        <begin position="25"/>
        <end position="36"/>
    </location>
</feature>
<keyword evidence="3" id="KW-1185">Reference proteome</keyword>
<dbReference type="AlphaFoldDB" id="A0A7W4W5E1"/>
<dbReference type="GO" id="GO:0006270">
    <property type="term" value="P:DNA replication initiation"/>
    <property type="evidence" value="ECO:0007669"/>
    <property type="project" value="InterPro"/>
</dbReference>
<dbReference type="EMBL" id="JACHWY010000002">
    <property type="protein sequence ID" value="MBB3047767.1"/>
    <property type="molecule type" value="Genomic_DNA"/>
</dbReference>
<organism evidence="2 3">
    <name type="scientific">Litorivivens lipolytica</name>
    <dbReference type="NCBI Taxonomy" id="1524264"/>
    <lineage>
        <taxon>Bacteria</taxon>
        <taxon>Pseudomonadati</taxon>
        <taxon>Pseudomonadota</taxon>
        <taxon>Gammaproteobacteria</taxon>
        <taxon>Litorivivens</taxon>
    </lineage>
</organism>
<dbReference type="Pfam" id="PF06992">
    <property type="entry name" value="Phage_lambda_P"/>
    <property type="match status" value="1"/>
</dbReference>
<sequence>MQDSKTLTENLSRKLKSSSTNSPTAAGRAGSAASDAEQPITDGHIDAINQLFTELELAYHNQFHKAFPGDKANVAKQLWLHSLLDLSPEEILRGGRRSIKESAYLPTLHTIRELSRPSLRDFGLPDTHSAYLEACRAPSPKAAYNWSHPAVYHAGRAADWFFLANNPERAAFPVFREHYERFCERVIEGEELTQPDTPALPQESTTPLSLDERRQKLAELRRELDL</sequence>
<name>A0A7W4W5E1_9GAMM</name>
<dbReference type="RefSeq" id="WP_183410525.1">
    <property type="nucleotide sequence ID" value="NZ_JACHWY010000002.1"/>
</dbReference>
<protein>
    <recommendedName>
        <fullName evidence="4">Replicative helicase inhibitor G39P N-terminal domain-containing protein</fullName>
    </recommendedName>
</protein>
<evidence type="ECO:0000313" key="3">
    <source>
        <dbReference type="Proteomes" id="UP000537130"/>
    </source>
</evidence>